<dbReference type="EC" id="1.1.1.26" evidence="6"/>
<dbReference type="InterPro" id="IPR006139">
    <property type="entry name" value="D-isomer_2_OHA_DH_cat_dom"/>
</dbReference>
<evidence type="ECO:0000259" key="4">
    <source>
        <dbReference type="Pfam" id="PF00389"/>
    </source>
</evidence>
<dbReference type="SUPFAM" id="SSF52283">
    <property type="entry name" value="Formate/glycerate dehydrogenase catalytic domain-like"/>
    <property type="match status" value="1"/>
</dbReference>
<reference evidence="6 7" key="1">
    <citation type="submission" date="2020-08" db="EMBL/GenBank/DDBJ databases">
        <title>Genomic Encyclopedia of Type Strains, Phase IV (KMG-IV): sequencing the most valuable type-strain genomes for metagenomic binning, comparative biology and taxonomic classification.</title>
        <authorList>
            <person name="Goeker M."/>
        </authorList>
    </citation>
    <scope>NUCLEOTIDE SEQUENCE [LARGE SCALE GENOMIC DNA]</scope>
    <source>
        <strain evidence="6 7">DSM 23240</strain>
    </source>
</reference>
<comment type="similarity">
    <text evidence="1 3">Belongs to the D-isomer specific 2-hydroxyacid dehydrogenase family.</text>
</comment>
<name>A0A840RX21_9BURK</name>
<dbReference type="InterPro" id="IPR006140">
    <property type="entry name" value="D-isomer_DH_NAD-bd"/>
</dbReference>
<dbReference type="PROSITE" id="PS00065">
    <property type="entry name" value="D_2_HYDROXYACID_DH_1"/>
    <property type="match status" value="1"/>
</dbReference>
<dbReference type="GO" id="GO:0047964">
    <property type="term" value="F:glyoxylate reductase (NADH) activity"/>
    <property type="evidence" value="ECO:0007669"/>
    <property type="project" value="UniProtKB-EC"/>
</dbReference>
<dbReference type="SUPFAM" id="SSF51735">
    <property type="entry name" value="NAD(P)-binding Rossmann-fold domains"/>
    <property type="match status" value="1"/>
</dbReference>
<evidence type="ECO:0000313" key="7">
    <source>
        <dbReference type="Proteomes" id="UP000571084"/>
    </source>
</evidence>
<proteinExistence type="inferred from homology"/>
<organism evidence="6 7">
    <name type="scientific">Glaciimonas immobilis</name>
    <dbReference type="NCBI Taxonomy" id="728004"/>
    <lineage>
        <taxon>Bacteria</taxon>
        <taxon>Pseudomonadati</taxon>
        <taxon>Pseudomonadota</taxon>
        <taxon>Betaproteobacteria</taxon>
        <taxon>Burkholderiales</taxon>
        <taxon>Oxalobacteraceae</taxon>
        <taxon>Glaciimonas</taxon>
    </lineage>
</organism>
<dbReference type="PANTHER" id="PTHR10996">
    <property type="entry name" value="2-HYDROXYACID DEHYDROGENASE-RELATED"/>
    <property type="match status" value="1"/>
</dbReference>
<dbReference type="FunFam" id="3.40.50.720:FF:000462">
    <property type="entry name" value="Glyoxylate reductase (NADP+)"/>
    <property type="match status" value="1"/>
</dbReference>
<comment type="caution">
    <text evidence="6">The sequence shown here is derived from an EMBL/GenBank/DDBJ whole genome shotgun (WGS) entry which is preliminary data.</text>
</comment>
<dbReference type="Proteomes" id="UP000571084">
    <property type="component" value="Unassembled WGS sequence"/>
</dbReference>
<dbReference type="InterPro" id="IPR036291">
    <property type="entry name" value="NAD(P)-bd_dom_sf"/>
</dbReference>
<evidence type="ECO:0000256" key="1">
    <source>
        <dbReference type="ARBA" id="ARBA00005854"/>
    </source>
</evidence>
<dbReference type="CDD" id="cd05301">
    <property type="entry name" value="GDH"/>
    <property type="match status" value="1"/>
</dbReference>
<evidence type="ECO:0000256" key="3">
    <source>
        <dbReference type="RuleBase" id="RU003719"/>
    </source>
</evidence>
<protein>
    <submittedName>
        <fullName evidence="6">Glyoxylate reductase</fullName>
        <ecNumber evidence="6">1.1.1.26</ecNumber>
    </submittedName>
</protein>
<dbReference type="PANTHER" id="PTHR10996:SF283">
    <property type="entry name" value="GLYOXYLATE_HYDROXYPYRUVATE REDUCTASE B"/>
    <property type="match status" value="1"/>
</dbReference>
<feature type="domain" description="D-isomer specific 2-hydroxyacid dehydrogenase catalytic" evidence="4">
    <location>
        <begin position="18"/>
        <end position="323"/>
    </location>
</feature>
<dbReference type="GO" id="GO:0005829">
    <property type="term" value="C:cytosol"/>
    <property type="evidence" value="ECO:0007669"/>
    <property type="project" value="TreeGrafter"/>
</dbReference>
<dbReference type="Gene3D" id="3.40.50.720">
    <property type="entry name" value="NAD(P)-binding Rossmann-like Domain"/>
    <property type="match status" value="2"/>
</dbReference>
<dbReference type="Pfam" id="PF00389">
    <property type="entry name" value="2-Hacid_dh"/>
    <property type="match status" value="1"/>
</dbReference>
<dbReference type="GO" id="GO:0030267">
    <property type="term" value="F:glyoxylate reductase (NADPH) activity"/>
    <property type="evidence" value="ECO:0007669"/>
    <property type="project" value="TreeGrafter"/>
</dbReference>
<accession>A0A840RX21</accession>
<dbReference type="GO" id="GO:0051287">
    <property type="term" value="F:NAD binding"/>
    <property type="evidence" value="ECO:0007669"/>
    <property type="project" value="InterPro"/>
</dbReference>
<dbReference type="AlphaFoldDB" id="A0A840RX21"/>
<keyword evidence="7" id="KW-1185">Reference proteome</keyword>
<dbReference type="InterPro" id="IPR029752">
    <property type="entry name" value="D-isomer_DH_CS1"/>
</dbReference>
<gene>
    <name evidence="6" type="ORF">HNR39_003073</name>
</gene>
<feature type="domain" description="D-isomer specific 2-hydroxyacid dehydrogenase NAD-binding" evidence="5">
    <location>
        <begin position="123"/>
        <end position="301"/>
    </location>
</feature>
<sequence>MTTVIKPTMPTMPNKPKILLARAIFPEVITHLEQFFDVESNQDDHIFSSTELIEKLQDKDGLIATGSEPVSAEVLRACPRLKAVCNQAVGYNNIDVAAATKAGVMVTNTPDVLNETTADFGWALLMATARRITESEHWLRAGKWNKWRFDSFLGADVHGATLGVIGMGRIGQAIARRSMGFDMQVLYHNRSRVSPELEARANNARLVSKEELLRQADHVILVLPYSKASHHTIGAAELAMMKPGATLVNLARGGIVDDVALIAALREHKIAAAGLDVFENEPALHPDFLTLSNVVLTPHIASASEPTRRAMAACAAANLLAALLPAAAGALPPNLLNPEVKR</sequence>
<keyword evidence="2 3" id="KW-0560">Oxidoreductase</keyword>
<dbReference type="GO" id="GO:0016618">
    <property type="term" value="F:hydroxypyruvate reductase [NAD(P)H] activity"/>
    <property type="evidence" value="ECO:0007669"/>
    <property type="project" value="TreeGrafter"/>
</dbReference>
<evidence type="ECO:0000313" key="6">
    <source>
        <dbReference type="EMBL" id="MBB5201224.1"/>
    </source>
</evidence>
<evidence type="ECO:0000259" key="5">
    <source>
        <dbReference type="Pfam" id="PF02826"/>
    </source>
</evidence>
<dbReference type="InterPro" id="IPR050223">
    <property type="entry name" value="D-isomer_2-hydroxyacid_DH"/>
</dbReference>
<evidence type="ECO:0000256" key="2">
    <source>
        <dbReference type="ARBA" id="ARBA00023002"/>
    </source>
</evidence>
<dbReference type="EMBL" id="JACHHQ010000006">
    <property type="protein sequence ID" value="MBB5201224.1"/>
    <property type="molecule type" value="Genomic_DNA"/>
</dbReference>
<dbReference type="Pfam" id="PF02826">
    <property type="entry name" value="2-Hacid_dh_C"/>
    <property type="match status" value="1"/>
</dbReference>